<gene>
    <name evidence="1" type="ORF">QJ048_14510</name>
</gene>
<dbReference type="InterPro" id="IPR058087">
    <property type="entry name" value="XAC2610_dom"/>
</dbReference>
<keyword evidence="2" id="KW-1185">Reference proteome</keyword>
<dbReference type="RefSeq" id="WP_282335104.1">
    <property type="nucleotide sequence ID" value="NZ_JASBRG010000007.1"/>
</dbReference>
<evidence type="ECO:0008006" key="3">
    <source>
        <dbReference type="Google" id="ProtNLM"/>
    </source>
</evidence>
<evidence type="ECO:0000313" key="2">
    <source>
        <dbReference type="Proteomes" id="UP001226434"/>
    </source>
</evidence>
<dbReference type="PROSITE" id="PS51257">
    <property type="entry name" value="PROKAR_LIPOPROTEIN"/>
    <property type="match status" value="1"/>
</dbReference>
<sequence length="234" mass="26656">MRPSIIIALLFLSACWTQQEQKGNRILPHTTKQINRETPKFVLTRANNCTQTKLSKQFDISIDFKQYTDSAEKLDSCSLKVFIKNKSTGLLIDSLSLTSFTYYFKTFSSCDSATSYTTHFKSNRRIVDNDFGDIVVADLNFDGDDDIAVVNDCLSSSGPTYSYFMQTNRQQFALDKFLTDSVSFFPSKINVKNKTLTTYILAGACGIGEHIYQFDKKTNTWKQKRHTLINVCKN</sequence>
<organism evidence="1 2">
    <name type="scientific">Pinibacter soli</name>
    <dbReference type="NCBI Taxonomy" id="3044211"/>
    <lineage>
        <taxon>Bacteria</taxon>
        <taxon>Pseudomonadati</taxon>
        <taxon>Bacteroidota</taxon>
        <taxon>Chitinophagia</taxon>
        <taxon>Chitinophagales</taxon>
        <taxon>Chitinophagaceae</taxon>
        <taxon>Pinibacter</taxon>
    </lineage>
</organism>
<comment type="caution">
    <text evidence="1">The sequence shown here is derived from an EMBL/GenBank/DDBJ whole genome shotgun (WGS) entry which is preliminary data.</text>
</comment>
<dbReference type="Proteomes" id="UP001226434">
    <property type="component" value="Unassembled WGS sequence"/>
</dbReference>
<accession>A0ABT6REV7</accession>
<proteinExistence type="predicted"/>
<reference evidence="1 2" key="1">
    <citation type="submission" date="2023-05" db="EMBL/GenBank/DDBJ databases">
        <title>Genome sequence of Pinibacter sp. MAH-24.</title>
        <authorList>
            <person name="Huq M.A."/>
        </authorList>
    </citation>
    <scope>NUCLEOTIDE SEQUENCE [LARGE SCALE GENOMIC DNA]</scope>
    <source>
        <strain evidence="1 2">MAH-24</strain>
    </source>
</reference>
<dbReference type="EMBL" id="JASBRG010000007">
    <property type="protein sequence ID" value="MDI3321001.1"/>
    <property type="molecule type" value="Genomic_DNA"/>
</dbReference>
<dbReference type="NCBIfam" id="NF047539">
    <property type="entry name" value="XAC2610_fam"/>
    <property type="match status" value="1"/>
</dbReference>
<evidence type="ECO:0000313" key="1">
    <source>
        <dbReference type="EMBL" id="MDI3321001.1"/>
    </source>
</evidence>
<protein>
    <recommendedName>
        <fullName evidence="3">VCBS repeat-containing protein</fullName>
    </recommendedName>
</protein>
<name>A0ABT6REV7_9BACT</name>